<reference evidence="1" key="1">
    <citation type="submission" date="2021-03" db="EMBL/GenBank/DDBJ databases">
        <title>Evolutionary priming and transition to the ectomycorrhizal habit in an iconic lineage of mushroom-forming fungi: is preadaptation a requirement?</title>
        <authorList>
            <consortium name="DOE Joint Genome Institute"/>
            <person name="Looney B.P."/>
            <person name="Miyauchi S."/>
            <person name="Morin E."/>
            <person name="Drula E."/>
            <person name="Courty P.E."/>
            <person name="Chicoki N."/>
            <person name="Fauchery L."/>
            <person name="Kohler A."/>
            <person name="Kuo A."/>
            <person name="LaButti K."/>
            <person name="Pangilinan J."/>
            <person name="Lipzen A."/>
            <person name="Riley R."/>
            <person name="Andreopoulos W."/>
            <person name="He G."/>
            <person name="Johnson J."/>
            <person name="Barry K.W."/>
            <person name="Grigoriev I.V."/>
            <person name="Nagy L."/>
            <person name="Hibbett D."/>
            <person name="Henrissat B."/>
            <person name="Matheny P.B."/>
            <person name="Labbe J."/>
            <person name="Martin A.F."/>
        </authorList>
    </citation>
    <scope>NUCLEOTIDE SEQUENCE</scope>
    <source>
        <strain evidence="1">BPL698</strain>
    </source>
</reference>
<comment type="caution">
    <text evidence="1">The sequence shown here is derived from an EMBL/GenBank/DDBJ whole genome shotgun (WGS) entry which is preliminary data.</text>
</comment>
<proteinExistence type="predicted"/>
<evidence type="ECO:0000313" key="2">
    <source>
        <dbReference type="Proteomes" id="UP001207468"/>
    </source>
</evidence>
<dbReference type="EMBL" id="JAGFNK010000178">
    <property type="protein sequence ID" value="KAI9461400.1"/>
    <property type="molecule type" value="Genomic_DNA"/>
</dbReference>
<accession>A0ACC0U3K3</accession>
<organism evidence="1 2">
    <name type="scientific">Russula earlei</name>
    <dbReference type="NCBI Taxonomy" id="71964"/>
    <lineage>
        <taxon>Eukaryota</taxon>
        <taxon>Fungi</taxon>
        <taxon>Dikarya</taxon>
        <taxon>Basidiomycota</taxon>
        <taxon>Agaricomycotina</taxon>
        <taxon>Agaricomycetes</taxon>
        <taxon>Russulales</taxon>
        <taxon>Russulaceae</taxon>
        <taxon>Russula</taxon>
    </lineage>
</organism>
<dbReference type="Proteomes" id="UP001207468">
    <property type="component" value="Unassembled WGS sequence"/>
</dbReference>
<name>A0ACC0U3K3_9AGAM</name>
<keyword evidence="2" id="KW-1185">Reference proteome</keyword>
<protein>
    <submittedName>
        <fullName evidence="1">Uncharacterized protein</fullName>
    </submittedName>
</protein>
<sequence length="70" mass="8050">MGVLSALRTIVRTRSLTVVFHFLLWQIFCSMRELERRTGTTILRFITGFEVIRLRVFVRMAASAISACCP</sequence>
<evidence type="ECO:0000313" key="1">
    <source>
        <dbReference type="EMBL" id="KAI9461400.1"/>
    </source>
</evidence>
<gene>
    <name evidence="1" type="ORF">F5148DRAFT_1215252</name>
</gene>